<evidence type="ECO:0000256" key="1">
    <source>
        <dbReference type="SAM" id="MobiDB-lite"/>
    </source>
</evidence>
<protein>
    <submittedName>
        <fullName evidence="3">Uncharacterized protein</fullName>
    </submittedName>
</protein>
<reference evidence="3" key="1">
    <citation type="submission" date="2023-11" db="UniProtKB">
        <authorList>
            <consortium name="WormBaseParasite"/>
        </authorList>
    </citation>
    <scope>IDENTIFICATION</scope>
</reference>
<feature type="region of interest" description="Disordered" evidence="1">
    <location>
        <begin position="272"/>
        <end position="298"/>
    </location>
</feature>
<dbReference type="AlphaFoldDB" id="A0AA85BU49"/>
<accession>A0AA85BU49</accession>
<sequence length="444" mass="49323">MSRTSESHELNSCSATSKEDYFSDTLQDAPTMNDFVQSKEISHSLTIDNTVENNEYVLHEKNEVTKANDVFPRDDYEFLGLLEQQITNKKTRINSSNLNNSIMLNFDPLMNVSENYASPQLCKSIDQLSEQLITTTPESSNNNSTINASYYNRTGHLISPIGNEELINIATASPSVITTTTTSSSIPTTESTVASLSPYVNIDKFNSPCDDVIQCITTTVPVKTNCSTVVELPSSSSSIITNKSSTTGVAITAIANTTTFYSPWRHRSVLNQALGGGVGDDDDGGGGNSSPEWSSFSIPNDNKLHEMSIIQQGQPNTIMITEEYESTTRKIKENSIHKTTNHSELDLLVNMLDRVEMKDDTMQENDKSTIVTQIIRDCNLAMNEYKTPEIQSSKSVTPSLTFNIRKSENLLNNKKLIDTPKTSNLTSTPFLFNNQYVYRKNFNK</sequence>
<name>A0AA85BU49_9TREM</name>
<dbReference type="WBParaSite" id="SMTH1_77220.1">
    <property type="protein sequence ID" value="SMTH1_77220.1"/>
    <property type="gene ID" value="SMTH1_77220"/>
</dbReference>
<evidence type="ECO:0000313" key="3">
    <source>
        <dbReference type="WBParaSite" id="SMTH1_77220.1"/>
    </source>
</evidence>
<feature type="compositionally biased region" description="Polar residues" evidence="1">
    <location>
        <begin position="289"/>
        <end position="298"/>
    </location>
</feature>
<dbReference type="Proteomes" id="UP000050791">
    <property type="component" value="Unassembled WGS sequence"/>
</dbReference>
<evidence type="ECO:0000313" key="2">
    <source>
        <dbReference type="Proteomes" id="UP000050791"/>
    </source>
</evidence>
<organism evidence="2 3">
    <name type="scientific">Schistosoma mattheei</name>
    <dbReference type="NCBI Taxonomy" id="31246"/>
    <lineage>
        <taxon>Eukaryota</taxon>
        <taxon>Metazoa</taxon>
        <taxon>Spiralia</taxon>
        <taxon>Lophotrochozoa</taxon>
        <taxon>Platyhelminthes</taxon>
        <taxon>Trematoda</taxon>
        <taxon>Digenea</taxon>
        <taxon>Strigeidida</taxon>
        <taxon>Schistosomatoidea</taxon>
        <taxon>Schistosomatidae</taxon>
        <taxon>Schistosoma</taxon>
    </lineage>
</organism>
<proteinExistence type="predicted"/>